<dbReference type="OrthoDB" id="5376804at2759"/>
<gene>
    <name evidence="2" type="ORF">HETSPECPRED_007418</name>
</gene>
<organism evidence="2 3">
    <name type="scientific">Heterodermia speciosa</name>
    <dbReference type="NCBI Taxonomy" id="116794"/>
    <lineage>
        <taxon>Eukaryota</taxon>
        <taxon>Fungi</taxon>
        <taxon>Dikarya</taxon>
        <taxon>Ascomycota</taxon>
        <taxon>Pezizomycotina</taxon>
        <taxon>Lecanoromycetes</taxon>
        <taxon>OSLEUM clade</taxon>
        <taxon>Lecanoromycetidae</taxon>
        <taxon>Caliciales</taxon>
        <taxon>Physciaceae</taxon>
        <taxon>Heterodermia</taxon>
    </lineage>
</organism>
<sequence length="514" mass="56928">MKAAIAVPISASISQMKWIWFKERSAVRGMQVFDEASRGPLGALKLLFSKYVRSLASLGALIVLLQLGMEPFFQQIVLYPLEHRILHSTVSHLPRGSSYTSVQATDETGEPAAEYAMQQAVYGSLFLGSLKTMTASCTSGNCTWPPFQTLGVCNRCADVSALIQQSEVPNPDWISDEDINVSKTKTSYHIPNGLNVTLPNRVLYSEPAIVNANGSTILTQLPMINFTITNISIMSTEKAYECNVHWCVKTYNSSMSGAVLTEEPLVLDPSPPRFDTYNGSNLWCDCLQTIYNTYANLGSDPDHSCVAKFYTGNETFYFTNATHYALQGLLQHVFTGNLTWGGDTILNPSSDTMQTFTTEWSFPKPKPGIPLDPNANRYAAGNITLVNIEELMNNLTESMTVRIRQAAAALASPNSTVDGTTFQLQAFVRIRWRWLTLPVLVLALTAVLLVTSILLTFFTKSKPWKSSATALLFHGLDPEHLDQLSSIKKRAQMDEASREVTVQLVKTEHGWRLL</sequence>
<dbReference type="AlphaFoldDB" id="A0A8H3FV24"/>
<dbReference type="PANTHER" id="PTHR35394">
    <property type="entry name" value="DUF3176 DOMAIN-CONTAINING PROTEIN"/>
    <property type="match status" value="1"/>
</dbReference>
<evidence type="ECO:0000256" key="1">
    <source>
        <dbReference type="SAM" id="Phobius"/>
    </source>
</evidence>
<name>A0A8H3FV24_9LECA</name>
<dbReference type="PANTHER" id="PTHR35394:SF5">
    <property type="entry name" value="DUF3176 DOMAIN-CONTAINING PROTEIN"/>
    <property type="match status" value="1"/>
</dbReference>
<evidence type="ECO:0000313" key="3">
    <source>
        <dbReference type="Proteomes" id="UP000664521"/>
    </source>
</evidence>
<evidence type="ECO:0000313" key="2">
    <source>
        <dbReference type="EMBL" id="CAF9929612.1"/>
    </source>
</evidence>
<dbReference type="Proteomes" id="UP000664521">
    <property type="component" value="Unassembled WGS sequence"/>
</dbReference>
<keyword evidence="1" id="KW-1133">Transmembrane helix</keyword>
<accession>A0A8H3FV24</accession>
<feature type="transmembrane region" description="Helical" evidence="1">
    <location>
        <begin position="432"/>
        <end position="458"/>
    </location>
</feature>
<comment type="caution">
    <text evidence="2">The sequence shown here is derived from an EMBL/GenBank/DDBJ whole genome shotgun (WGS) entry which is preliminary data.</text>
</comment>
<protein>
    <submittedName>
        <fullName evidence="2">Uncharacterized protein</fullName>
    </submittedName>
</protein>
<dbReference type="Pfam" id="PF11374">
    <property type="entry name" value="DUF3176"/>
    <property type="match status" value="1"/>
</dbReference>
<keyword evidence="3" id="KW-1185">Reference proteome</keyword>
<reference evidence="2" key="1">
    <citation type="submission" date="2021-03" db="EMBL/GenBank/DDBJ databases">
        <authorList>
            <person name="Tagirdzhanova G."/>
        </authorList>
    </citation>
    <scope>NUCLEOTIDE SEQUENCE</scope>
</reference>
<proteinExistence type="predicted"/>
<dbReference type="InterPro" id="IPR021514">
    <property type="entry name" value="DUF3176"/>
</dbReference>
<dbReference type="EMBL" id="CAJPDS010000052">
    <property type="protein sequence ID" value="CAF9929612.1"/>
    <property type="molecule type" value="Genomic_DNA"/>
</dbReference>
<keyword evidence="1" id="KW-0472">Membrane</keyword>
<keyword evidence="1" id="KW-0812">Transmembrane</keyword>